<dbReference type="Pfam" id="PF25467">
    <property type="entry name" value="NOL9_C"/>
    <property type="match status" value="1"/>
</dbReference>
<name>A0A1B6EDB5_9HEMI</name>
<keyword evidence="5" id="KW-0547">Nucleotide-binding</keyword>
<dbReference type="GO" id="GO:0005730">
    <property type="term" value="C:nucleolus"/>
    <property type="evidence" value="ECO:0007669"/>
    <property type="project" value="UniProtKB-SubCell"/>
</dbReference>
<keyword evidence="7" id="KW-0067">ATP-binding</keyword>
<proteinExistence type="inferred from homology"/>
<keyword evidence="4" id="KW-0808">Transferase</keyword>
<dbReference type="AlphaFoldDB" id="A0A1B6EDB5"/>
<feature type="domain" description="Clp1 P-loop" evidence="10">
    <location>
        <begin position="303"/>
        <end position="449"/>
    </location>
</feature>
<dbReference type="InterPro" id="IPR032319">
    <property type="entry name" value="CLP1_P"/>
</dbReference>
<dbReference type="Pfam" id="PF16575">
    <property type="entry name" value="CLP1_P"/>
    <property type="match status" value="1"/>
</dbReference>
<evidence type="ECO:0000313" key="13">
    <source>
        <dbReference type="EMBL" id="JAS35928.1"/>
    </source>
</evidence>
<reference evidence="13" key="1">
    <citation type="submission" date="2015-12" db="EMBL/GenBank/DDBJ databases">
        <title>De novo transcriptome assembly of four potential Pierce s Disease insect vectors from Arizona vineyards.</title>
        <authorList>
            <person name="Tassone E.E."/>
        </authorList>
    </citation>
    <scope>NUCLEOTIDE SEQUENCE</scope>
</reference>
<dbReference type="PANTHER" id="PTHR12755">
    <property type="entry name" value="CLEAVAGE/POLYADENYLATION FACTOR IA SUBUNIT CLP1P"/>
    <property type="match status" value="1"/>
</dbReference>
<dbReference type="Gene3D" id="3.40.50.300">
    <property type="entry name" value="P-loop containing nucleotide triphosphate hydrolases"/>
    <property type="match status" value="1"/>
</dbReference>
<dbReference type="PANTHER" id="PTHR12755:SF3">
    <property type="entry name" value="POLYNUCLEOTIDE 5'-HYDROXYL-KINASE NOL9"/>
    <property type="match status" value="1"/>
</dbReference>
<dbReference type="GO" id="GO:0000448">
    <property type="term" value="P:cleavage in ITS2 between 5.8S rRNA and LSU-rRNA of tricistronic rRNA transcript (SSU-rRNA, 5.8S rRNA, LSU-rRNA)"/>
    <property type="evidence" value="ECO:0007669"/>
    <property type="project" value="TreeGrafter"/>
</dbReference>
<dbReference type="EMBL" id="GEDC01001370">
    <property type="protein sequence ID" value="JAS35928.1"/>
    <property type="molecule type" value="Transcribed_RNA"/>
</dbReference>
<sequence>MKVKTCTNLKNYNRLRLKLKSKKHNQIKKKEFKHKFVVEASKNKNDLTPSILKICDETNKHNLNMALELTKPVTKTTMNEIVVNTSQTFKEVNTTKVMEKNKSFEEDCFKFHLLSDSKVLLILKVPRHLFFKGSVQIQTLMGRIEILGYTMDSSDGVQTAFSTKGYCYLYLKALEGSQNDFMKKKDFVTQYLISRNEKDEKISDIVNSLTQFSVVVLLEKITDIYNHMIWPKFLFKHCSSYYLYPYKQINNNKHSFTLEEEILNCSFTLKDSDDKNFKTLQEWDDIEKDMLNTHCSSKTILVGGKNVGKSTLMRYFINKTLKKWKKVLVLDFDIGQCEFTIPACVSAVLVEKPLLGTNFTHMTDPIRSIFIGGCDVIQCLDLYMNAFKQITKYCNQQKEFRHIPWFINTMGFSKGLGLSIAASIIKEVCPTRVIQINSQDTKKNFKLNLNPKVVSRERFMNYDTKFSNLNYKFFCIPSGTEGKGEKNISSDSWVLSPKRSRQISLCTYLSKMLKDSSLNLLQLTPYMIEISKLQLFVLETTFSQKEALSAMNGNLVALCTKNQNDQEFPNCLGFGIVRAIDYDNGKLFLITPLEINKLHSVNCLVKGSLSLPDSFFLDEDVEGHVPYVSFTSNHQTTQRVKREFNANKMNTGSSIRDY</sequence>
<dbReference type="Pfam" id="PF24419">
    <property type="entry name" value="Cupin_NOL9"/>
    <property type="match status" value="1"/>
</dbReference>
<dbReference type="GO" id="GO:0051731">
    <property type="term" value="F:polynucleotide 5'-hydroxyl-kinase activity"/>
    <property type="evidence" value="ECO:0007669"/>
    <property type="project" value="InterPro"/>
</dbReference>
<protein>
    <recommendedName>
        <fullName evidence="9">Polynucleotide 5'-hydroxyl-kinase NOL9</fullName>
    </recommendedName>
</protein>
<dbReference type="GO" id="GO:0005524">
    <property type="term" value="F:ATP binding"/>
    <property type="evidence" value="ECO:0007669"/>
    <property type="project" value="UniProtKB-KW"/>
</dbReference>
<evidence type="ECO:0000256" key="9">
    <source>
        <dbReference type="ARBA" id="ARBA00071212"/>
    </source>
</evidence>
<feature type="domain" description="NOL9 N-terminal" evidence="11">
    <location>
        <begin position="114"/>
        <end position="267"/>
    </location>
</feature>
<feature type="domain" description="NOL9 C-terminal" evidence="12">
    <location>
        <begin position="523"/>
        <end position="612"/>
    </location>
</feature>
<dbReference type="SUPFAM" id="SSF52540">
    <property type="entry name" value="P-loop containing nucleoside triphosphate hydrolases"/>
    <property type="match status" value="1"/>
</dbReference>
<comment type="subcellular location">
    <subcellularLocation>
        <location evidence="1">Nucleus</location>
        <location evidence="1">Nucleolus</location>
    </subcellularLocation>
</comment>
<evidence type="ECO:0000256" key="1">
    <source>
        <dbReference type="ARBA" id="ARBA00004604"/>
    </source>
</evidence>
<evidence type="ECO:0000256" key="2">
    <source>
        <dbReference type="ARBA" id="ARBA00011003"/>
    </source>
</evidence>
<comment type="similarity">
    <text evidence="2">Belongs to the Clp1 family. NOL9/GRC3 subfamily.</text>
</comment>
<keyword evidence="8" id="KW-0539">Nucleus</keyword>
<evidence type="ECO:0000256" key="4">
    <source>
        <dbReference type="ARBA" id="ARBA00022679"/>
    </source>
</evidence>
<dbReference type="InterPro" id="IPR057570">
    <property type="entry name" value="NOL9_C"/>
</dbReference>
<dbReference type="InterPro" id="IPR027417">
    <property type="entry name" value="P-loop_NTPase"/>
</dbReference>
<dbReference type="InterPro" id="IPR045116">
    <property type="entry name" value="Clp1/Grc3"/>
</dbReference>
<gene>
    <name evidence="13" type="ORF">g.6844</name>
</gene>
<evidence type="ECO:0000256" key="5">
    <source>
        <dbReference type="ARBA" id="ARBA00022741"/>
    </source>
</evidence>
<evidence type="ECO:0000256" key="7">
    <source>
        <dbReference type="ARBA" id="ARBA00022840"/>
    </source>
</evidence>
<keyword evidence="3" id="KW-0698">rRNA processing</keyword>
<evidence type="ECO:0000259" key="10">
    <source>
        <dbReference type="Pfam" id="PF16575"/>
    </source>
</evidence>
<keyword evidence="6" id="KW-0418">Kinase</keyword>
<evidence type="ECO:0000256" key="3">
    <source>
        <dbReference type="ARBA" id="ARBA00022552"/>
    </source>
</evidence>
<evidence type="ECO:0000259" key="11">
    <source>
        <dbReference type="Pfam" id="PF24419"/>
    </source>
</evidence>
<evidence type="ECO:0000256" key="8">
    <source>
        <dbReference type="ARBA" id="ARBA00023242"/>
    </source>
</evidence>
<organism evidence="13">
    <name type="scientific">Clastoptera arizonana</name>
    <name type="common">Arizona spittle bug</name>
    <dbReference type="NCBI Taxonomy" id="38151"/>
    <lineage>
        <taxon>Eukaryota</taxon>
        <taxon>Metazoa</taxon>
        <taxon>Ecdysozoa</taxon>
        <taxon>Arthropoda</taxon>
        <taxon>Hexapoda</taxon>
        <taxon>Insecta</taxon>
        <taxon>Pterygota</taxon>
        <taxon>Neoptera</taxon>
        <taxon>Paraneoptera</taxon>
        <taxon>Hemiptera</taxon>
        <taxon>Auchenorrhyncha</taxon>
        <taxon>Cercopoidea</taxon>
        <taxon>Clastopteridae</taxon>
        <taxon>Clastoptera</taxon>
    </lineage>
</organism>
<dbReference type="InterPro" id="IPR057573">
    <property type="entry name" value="NOL9_N"/>
</dbReference>
<evidence type="ECO:0000256" key="6">
    <source>
        <dbReference type="ARBA" id="ARBA00022777"/>
    </source>
</evidence>
<accession>A0A1B6EDB5</accession>
<evidence type="ECO:0000259" key="12">
    <source>
        <dbReference type="Pfam" id="PF25467"/>
    </source>
</evidence>